<dbReference type="SUPFAM" id="SSF46774">
    <property type="entry name" value="ARID-like"/>
    <property type="match status" value="1"/>
</dbReference>
<feature type="compositionally biased region" description="Polar residues" evidence="1">
    <location>
        <begin position="15"/>
        <end position="30"/>
    </location>
</feature>
<feature type="compositionally biased region" description="Acidic residues" evidence="1">
    <location>
        <begin position="227"/>
        <end position="238"/>
    </location>
</feature>
<protein>
    <recommendedName>
        <fullName evidence="2">ARID domain-containing protein</fullName>
    </recommendedName>
</protein>
<reference evidence="3 4" key="1">
    <citation type="submission" date="2016-10" db="EMBL/GenBank/DDBJ databases">
        <authorList>
            <person name="Varghese N."/>
        </authorList>
    </citation>
    <scope>NUCLEOTIDE SEQUENCE [LARGE SCALE GENOMIC DNA]</scope>
</reference>
<feature type="compositionally biased region" description="Basic and acidic residues" evidence="1">
    <location>
        <begin position="1340"/>
        <end position="1349"/>
    </location>
</feature>
<feature type="compositionally biased region" description="Low complexity" evidence="1">
    <location>
        <begin position="351"/>
        <end position="369"/>
    </location>
</feature>
<feature type="region of interest" description="Disordered" evidence="1">
    <location>
        <begin position="1"/>
        <end position="578"/>
    </location>
</feature>
<feature type="compositionally biased region" description="Basic and acidic residues" evidence="1">
    <location>
        <begin position="451"/>
        <end position="465"/>
    </location>
</feature>
<dbReference type="PROSITE" id="PS51011">
    <property type="entry name" value="ARID"/>
    <property type="match status" value="2"/>
</dbReference>
<feature type="compositionally biased region" description="Polar residues" evidence="1">
    <location>
        <begin position="165"/>
        <end position="175"/>
    </location>
</feature>
<feature type="domain" description="ARID" evidence="2">
    <location>
        <begin position="959"/>
        <end position="1061"/>
    </location>
</feature>
<evidence type="ECO:0000256" key="1">
    <source>
        <dbReference type="SAM" id="MobiDB-lite"/>
    </source>
</evidence>
<dbReference type="InterPro" id="IPR036431">
    <property type="entry name" value="ARID_dom_sf"/>
</dbReference>
<feature type="compositionally biased region" description="Polar residues" evidence="1">
    <location>
        <begin position="119"/>
        <end position="128"/>
    </location>
</feature>
<dbReference type="EMBL" id="LT882682">
    <property type="protein sequence ID" value="SMY26492.1"/>
    <property type="molecule type" value="Genomic_DNA"/>
</dbReference>
<organism evidence="3 4">
    <name type="scientific">Zymoseptoria tritici ST99CH_1A5</name>
    <dbReference type="NCBI Taxonomy" id="1276529"/>
    <lineage>
        <taxon>Eukaryota</taxon>
        <taxon>Fungi</taxon>
        <taxon>Dikarya</taxon>
        <taxon>Ascomycota</taxon>
        <taxon>Pezizomycotina</taxon>
        <taxon>Dothideomycetes</taxon>
        <taxon>Dothideomycetidae</taxon>
        <taxon>Mycosphaerellales</taxon>
        <taxon>Mycosphaerellaceae</taxon>
        <taxon>Zymoseptoria</taxon>
    </lineage>
</organism>
<gene>
    <name evidence="3" type="ORF">ZT1A5_G7935</name>
</gene>
<feature type="compositionally biased region" description="Polar residues" evidence="1">
    <location>
        <begin position="304"/>
        <end position="319"/>
    </location>
</feature>
<feature type="region of interest" description="Disordered" evidence="1">
    <location>
        <begin position="1120"/>
        <end position="1149"/>
    </location>
</feature>
<feature type="compositionally biased region" description="Low complexity" evidence="1">
    <location>
        <begin position="376"/>
        <end position="390"/>
    </location>
</feature>
<evidence type="ECO:0000313" key="3">
    <source>
        <dbReference type="EMBL" id="SMY26492.1"/>
    </source>
</evidence>
<feature type="region of interest" description="Disordered" evidence="1">
    <location>
        <begin position="1164"/>
        <end position="1367"/>
    </location>
</feature>
<dbReference type="InterPro" id="IPR001606">
    <property type="entry name" value="ARID_dom"/>
</dbReference>
<dbReference type="Gene3D" id="1.10.150.60">
    <property type="entry name" value="ARID DNA-binding domain"/>
    <property type="match status" value="1"/>
</dbReference>
<feature type="compositionally biased region" description="Low complexity" evidence="1">
    <location>
        <begin position="208"/>
        <end position="226"/>
    </location>
</feature>
<feature type="region of interest" description="Disordered" evidence="1">
    <location>
        <begin position="1057"/>
        <end position="1092"/>
    </location>
</feature>
<name>A0A1Y6LQ10_ZYMTR</name>
<feature type="compositionally biased region" description="Polar residues" evidence="1">
    <location>
        <begin position="333"/>
        <end position="350"/>
    </location>
</feature>
<dbReference type="Proteomes" id="UP000215453">
    <property type="component" value="Chromosome 7"/>
</dbReference>
<accession>A0A1Y6LQ10</accession>
<dbReference type="CDD" id="cd16100">
    <property type="entry name" value="ARID"/>
    <property type="match status" value="1"/>
</dbReference>
<dbReference type="GO" id="GO:0003677">
    <property type="term" value="F:DNA binding"/>
    <property type="evidence" value="ECO:0007669"/>
    <property type="project" value="InterPro"/>
</dbReference>
<feature type="compositionally biased region" description="Polar residues" evidence="1">
    <location>
        <begin position="556"/>
        <end position="578"/>
    </location>
</feature>
<feature type="compositionally biased region" description="Acidic residues" evidence="1">
    <location>
        <begin position="1134"/>
        <end position="1147"/>
    </location>
</feature>
<proteinExistence type="predicted"/>
<sequence length="1367" mass="143834">MTRGDPDTAGIDQGNIINGTARSRRSTSNGGARVLRNTPARTQRLDQGKVKASAKESLKQASKVGTGRVAKTKAGTKGKSGGKKKAGASSSSTTGIKRKAPPSKPAENKRRRGKGPSLAQPQDRNGVNETADEVENEEQNGDVTMGGTAVAPRKFAKAKKVFRSGKSNRVTRSQGPVTPTVAGATAPVATAPAATAPSVQAPPPAPVPAVTAAPIQATVAPPAQTQQDEEDGRDEEDDHNVQGGAYAEHEMQGGGPEQTAGAGTIVGDAEVAGPSNEDAQEEETTDSGNQAIGVGPEDDLAEETNGQAAITGQETSTQVDDAGGEVDAAPTHAPQTGNADTETSAEQIAGSTNASKAQATTQTSQTEQTSAEKQHLGGATSSSAAPATSGVEPAAAFHPSVAGLAEAQKDTDTAANNAGGDAAGGDEAVGQNEPAAGKDVGEDTGSAAEKSNADKAEVPGKKPEDITTVGKEQEVPEDNDTAVQGDGVVDQTLSLPDLSDRNTGDVTLTPVTNAEGDEWPSFPDASDSIIEEVAQTTQDNADVEEDPPSADVSKSGVMNASQSPVAGTGSTNSAESSAHITTPANMQALDGSEAHSAMANNGTSSAVPAAGANGAVKKTDYRQEFFSDLRALHGKTKQQIDAASSVMGLADGNALDIDMFELRHMIETTSFNHSQNTRHWTQIAEQLCDDVGAKLAEGAGEKLRDFYRQWIHPLTFADQEAAYNAGYRDAYNGRDPIRRRLRKEGLRLSPHRIYLFAQIIADFGGYDMLSISRQAGDHGCTEQAMRQLHLQDENPNDPINDETAAEIMMDIYHDFLRDAEQFFPEFGPVHNEVEWSRLDRERRARQIDAELEALQQQDKPDHYKLLKDIAISQHTSIASMYDYHVGGDKIDLYALFKAYEEHIDSYGSFPHTTSDAIWQMIGREMGLNYSRRTALHRIYASYERFLRPLFRSHAHFGQLDAIDGTYKPAGTFHHQFNQAMRSLTPQGPLALGQDTVSAFRLYSAVQDRGDYNAISASPADWDNIATVLGCGGQVTDDGKTAGAVLQQGYEALFLEEDDDVHEFGDDEDDDGDDGHDDDDEDDDAGHGGAGSSYNGLSGGHSFSSHFGFLAGGGLAGPAMTAAPGTSSTAAYTQDGDDLPDASDDGDTEVSHLSDFYRLGGSQLGATASHRRAARPAPIEEYDSDGSASERDKNKQGDARKSPSSAQGSESSGSSGKRKRNASSDTGGDQGDNDVGTPSNGVKRMKTASPVGPSSPFAPLLEGTPAPSRVNANIASEGKLRAKPANPGPFIEDTSSDSEIDTGNAPRARSPQSQQLFERQNGSRFRPSARQSPEKMAPATGKEELAEIKASETAPTAVDGTEPPAPVA</sequence>
<feature type="domain" description="ARID" evidence="2">
    <location>
        <begin position="856"/>
        <end position="954"/>
    </location>
</feature>
<feature type="compositionally biased region" description="Low complexity" evidence="1">
    <location>
        <begin position="176"/>
        <end position="199"/>
    </location>
</feature>
<feature type="compositionally biased region" description="Polar residues" evidence="1">
    <location>
        <begin position="1309"/>
        <end position="1322"/>
    </location>
</feature>
<feature type="compositionally biased region" description="Low complexity" evidence="1">
    <location>
        <begin position="1201"/>
        <end position="1214"/>
    </location>
</feature>
<feature type="compositionally biased region" description="Acidic residues" evidence="1">
    <location>
        <begin position="1057"/>
        <end position="1083"/>
    </location>
</feature>
<feature type="compositionally biased region" description="Acidic residues" evidence="1">
    <location>
        <begin position="130"/>
        <end position="140"/>
    </location>
</feature>
<evidence type="ECO:0000259" key="2">
    <source>
        <dbReference type="PROSITE" id="PS51011"/>
    </source>
</evidence>
<feature type="compositionally biased region" description="Basic residues" evidence="1">
    <location>
        <begin position="154"/>
        <end position="163"/>
    </location>
</feature>
<feature type="compositionally biased region" description="Basic and acidic residues" evidence="1">
    <location>
        <begin position="1187"/>
        <end position="1200"/>
    </location>
</feature>
<evidence type="ECO:0000313" key="4">
    <source>
        <dbReference type="Proteomes" id="UP000215453"/>
    </source>
</evidence>
<feature type="compositionally biased region" description="Basic residues" evidence="1">
    <location>
        <begin position="70"/>
        <end position="86"/>
    </location>
</feature>
<feature type="compositionally biased region" description="Basic and acidic residues" evidence="1">
    <location>
        <begin position="43"/>
        <end position="58"/>
    </location>
</feature>